<dbReference type="AlphaFoldDB" id="A0AA36CTR8"/>
<dbReference type="SMART" id="SM00720">
    <property type="entry name" value="calpain_III"/>
    <property type="match status" value="1"/>
</dbReference>
<keyword evidence="4 6" id="KW-0788">Thiol protease</keyword>
<dbReference type="InterPro" id="IPR038765">
    <property type="entry name" value="Papain-like_cys_pep_sf"/>
</dbReference>
<dbReference type="SMART" id="SM00230">
    <property type="entry name" value="CysPc"/>
    <property type="match status" value="1"/>
</dbReference>
<dbReference type="SUPFAM" id="SSF54001">
    <property type="entry name" value="Cysteine proteinases"/>
    <property type="match status" value="1"/>
</dbReference>
<evidence type="ECO:0000313" key="10">
    <source>
        <dbReference type="Proteomes" id="UP001177023"/>
    </source>
</evidence>
<dbReference type="Gene3D" id="2.60.40.150">
    <property type="entry name" value="C2 domain"/>
    <property type="match status" value="1"/>
</dbReference>
<dbReference type="Pfam" id="PF00648">
    <property type="entry name" value="Peptidase_C2"/>
    <property type="match status" value="1"/>
</dbReference>
<protein>
    <recommendedName>
        <fullName evidence="11">Calpain-5</fullName>
    </recommendedName>
</protein>
<accession>A0AA36CTR8</accession>
<evidence type="ECO:0000259" key="8">
    <source>
        <dbReference type="PROSITE" id="PS50203"/>
    </source>
</evidence>
<dbReference type="SMART" id="SM00239">
    <property type="entry name" value="C2"/>
    <property type="match status" value="1"/>
</dbReference>
<dbReference type="Pfam" id="PF00168">
    <property type="entry name" value="C2"/>
    <property type="match status" value="1"/>
</dbReference>
<evidence type="ECO:0000259" key="7">
    <source>
        <dbReference type="PROSITE" id="PS50004"/>
    </source>
</evidence>
<dbReference type="EMBL" id="CATQJA010002634">
    <property type="protein sequence ID" value="CAJ0574864.1"/>
    <property type="molecule type" value="Genomic_DNA"/>
</dbReference>
<evidence type="ECO:0000256" key="2">
    <source>
        <dbReference type="ARBA" id="ARBA00022670"/>
    </source>
</evidence>
<feature type="active site" evidence="5 6">
    <location>
        <position position="289"/>
    </location>
</feature>
<dbReference type="PANTHER" id="PTHR10183:SF379">
    <property type="entry name" value="CALPAIN-5"/>
    <property type="match status" value="1"/>
</dbReference>
<dbReference type="PANTHER" id="PTHR10183">
    <property type="entry name" value="CALPAIN"/>
    <property type="match status" value="1"/>
</dbReference>
<dbReference type="SUPFAM" id="SSF49562">
    <property type="entry name" value="C2 domain (Calcium/lipid-binding domain, CaLB)"/>
    <property type="match status" value="1"/>
</dbReference>
<dbReference type="Pfam" id="PF01067">
    <property type="entry name" value="Calpain_III"/>
    <property type="match status" value="1"/>
</dbReference>
<evidence type="ECO:0000256" key="6">
    <source>
        <dbReference type="PROSITE-ProRule" id="PRU00239"/>
    </source>
</evidence>
<feature type="active site" evidence="5 6">
    <location>
        <position position="83"/>
    </location>
</feature>
<dbReference type="PROSITE" id="PS00139">
    <property type="entry name" value="THIOL_PROTEASE_CYS"/>
    <property type="match status" value="1"/>
</dbReference>
<dbReference type="InterPro" id="IPR001300">
    <property type="entry name" value="Peptidase_C2_calpain_cat"/>
</dbReference>
<proteinExistence type="inferred from homology"/>
<dbReference type="InterPro" id="IPR022682">
    <property type="entry name" value="Calpain_domain_III"/>
</dbReference>
<dbReference type="FunFam" id="3.90.70.10:FF:000114">
    <property type="entry name" value="Calpain a"/>
    <property type="match status" value="1"/>
</dbReference>
<dbReference type="PROSITE" id="PS50203">
    <property type="entry name" value="CALPAIN_CAT"/>
    <property type="match status" value="1"/>
</dbReference>
<evidence type="ECO:0000313" key="9">
    <source>
        <dbReference type="EMBL" id="CAJ0574864.1"/>
    </source>
</evidence>
<evidence type="ECO:0000256" key="1">
    <source>
        <dbReference type="ARBA" id="ARBA00007623"/>
    </source>
</evidence>
<feature type="domain" description="Calpain catalytic" evidence="8">
    <location>
        <begin position="28"/>
        <end position="348"/>
    </location>
</feature>
<dbReference type="GO" id="GO:0006508">
    <property type="term" value="P:proteolysis"/>
    <property type="evidence" value="ECO:0007669"/>
    <property type="project" value="UniProtKB-KW"/>
</dbReference>
<comment type="similarity">
    <text evidence="1">Belongs to the peptidase C2 family.</text>
</comment>
<evidence type="ECO:0000256" key="4">
    <source>
        <dbReference type="ARBA" id="ARBA00022807"/>
    </source>
</evidence>
<dbReference type="PROSITE" id="PS50004">
    <property type="entry name" value="C2"/>
    <property type="match status" value="1"/>
</dbReference>
<comment type="caution">
    <text evidence="9">The sequence shown here is derived from an EMBL/GenBank/DDBJ whole genome shotgun (WGS) entry which is preliminary data.</text>
</comment>
<dbReference type="SUPFAM" id="SSF49758">
    <property type="entry name" value="Calpain large subunit, middle domain (domain III)"/>
    <property type="match status" value="1"/>
</dbReference>
<organism evidence="9 10">
    <name type="scientific">Mesorhabditis spiculigera</name>
    <dbReference type="NCBI Taxonomy" id="96644"/>
    <lineage>
        <taxon>Eukaryota</taxon>
        <taxon>Metazoa</taxon>
        <taxon>Ecdysozoa</taxon>
        <taxon>Nematoda</taxon>
        <taxon>Chromadorea</taxon>
        <taxon>Rhabditida</taxon>
        <taxon>Rhabditina</taxon>
        <taxon>Rhabditomorpha</taxon>
        <taxon>Rhabditoidea</taxon>
        <taxon>Rhabditidae</taxon>
        <taxon>Mesorhabditinae</taxon>
        <taxon>Mesorhabditis</taxon>
    </lineage>
</organism>
<feature type="non-terminal residue" evidence="9">
    <location>
        <position position="1"/>
    </location>
</feature>
<gene>
    <name evidence="9" type="ORF">MSPICULIGERA_LOCUS13188</name>
</gene>
<feature type="active site" evidence="5 6">
    <location>
        <position position="252"/>
    </location>
</feature>
<dbReference type="InterPro" id="IPR035892">
    <property type="entry name" value="C2_domain_sf"/>
</dbReference>
<reference evidence="9" key="1">
    <citation type="submission" date="2023-06" db="EMBL/GenBank/DDBJ databases">
        <authorList>
            <person name="Delattre M."/>
        </authorList>
    </citation>
    <scope>NUCLEOTIDE SEQUENCE</scope>
    <source>
        <strain evidence="9">AF72</strain>
    </source>
</reference>
<dbReference type="InterPro" id="IPR022683">
    <property type="entry name" value="Calpain_III"/>
</dbReference>
<dbReference type="InterPro" id="IPR000008">
    <property type="entry name" value="C2_dom"/>
</dbReference>
<dbReference type="InterPro" id="IPR022684">
    <property type="entry name" value="Calpain_cysteine_protease"/>
</dbReference>
<keyword evidence="10" id="KW-1185">Reference proteome</keyword>
<dbReference type="PRINTS" id="PR00704">
    <property type="entry name" value="CALPAIN"/>
</dbReference>
<evidence type="ECO:0000256" key="5">
    <source>
        <dbReference type="PIRSR" id="PIRSR622684-1"/>
    </source>
</evidence>
<dbReference type="InterPro" id="IPR036213">
    <property type="entry name" value="Calpain_III_sf"/>
</dbReference>
<keyword evidence="3 6" id="KW-0378">Hydrolase</keyword>
<name>A0AA36CTR8_9BILA</name>
<dbReference type="CDD" id="cd00044">
    <property type="entry name" value="CysPc"/>
    <property type="match status" value="1"/>
</dbReference>
<dbReference type="GO" id="GO:0004198">
    <property type="term" value="F:calcium-dependent cysteine-type endopeptidase activity"/>
    <property type="evidence" value="ECO:0007669"/>
    <property type="project" value="InterPro"/>
</dbReference>
<keyword evidence="2 6" id="KW-0645">Protease</keyword>
<dbReference type="Proteomes" id="UP001177023">
    <property type="component" value="Unassembled WGS sequence"/>
</dbReference>
<sequence length="633" mass="72547">MRVRAGTTYFGQQRYNDIKKQCEKSGQYFVDTDFPPTNTSLFLEGDRSSDIVWKRPGEICSNPQLFVEGASPNDVTQGILGNCWFVSACSALTHNQDLLEKVIPAAHKQEWAKGNTYSGIFRFRFWRFGTWMEVVVDDLLPTRDGRLLFARSKTPNEFWSALLEKAFAKLYGCYENLVGGHLSDALQDVSGGVAETISVVKFLRNDPAAQSDQLFERLRMAYENEALVIAAIAARTKEEIEETLACGLVKGHAYAVTDVRFIELDAKGRSLTTFLLGKTESQRMIRLQNPWGEKEWNGPWSDGSPEWEQVTELTKKSLGITVDEDGEFWMPWESFAQYFTDISVCQLFNTSVFSLEKNYDEKIFFGQWTSNGARSGAPGDMAGGCLNFPASFCSNPQYLFDVVGEKNEVMFALTQREVGEGKKRREPFVCIGMHVMRVERNRITRVHQPTEPIETSDYANARSVFLHIIDLRPGRYILLPTTYAPREQANYMLRAYSSEKLNIRALTKHAPTQGWCWQSTGYVTRVHIMDAEIPTASGDFYCVINDQKEKVRTRTIRDTTKPQWDEQFVFFKRSAQQKYILEIWEDRRMSKDRLVARMDVMALTDNDCREEVKEFAEGRVRLKIAAYDDPLYL</sequence>
<dbReference type="Gene3D" id="2.60.120.380">
    <property type="match status" value="1"/>
</dbReference>
<evidence type="ECO:0000256" key="3">
    <source>
        <dbReference type="ARBA" id="ARBA00022801"/>
    </source>
</evidence>
<dbReference type="Gene3D" id="3.90.70.10">
    <property type="entry name" value="Cysteine proteinases"/>
    <property type="match status" value="1"/>
</dbReference>
<feature type="domain" description="C2" evidence="7">
    <location>
        <begin position="497"/>
        <end position="616"/>
    </location>
</feature>
<dbReference type="GO" id="GO:0005737">
    <property type="term" value="C:cytoplasm"/>
    <property type="evidence" value="ECO:0007669"/>
    <property type="project" value="TreeGrafter"/>
</dbReference>
<evidence type="ECO:0008006" key="11">
    <source>
        <dbReference type="Google" id="ProtNLM"/>
    </source>
</evidence>
<dbReference type="InterPro" id="IPR000169">
    <property type="entry name" value="Pept_cys_AS"/>
</dbReference>